<keyword evidence="2" id="KW-1185">Reference proteome</keyword>
<dbReference type="EMBL" id="JQZW01000002">
    <property type="protein sequence ID" value="KGN99068.1"/>
    <property type="molecule type" value="Genomic_DNA"/>
</dbReference>
<dbReference type="Proteomes" id="UP000030134">
    <property type="component" value="Unassembled WGS sequence"/>
</dbReference>
<organism evidence="1 2">
    <name type="scientific">Porphyromonas gingivicanis</name>
    <dbReference type="NCBI Taxonomy" id="266762"/>
    <lineage>
        <taxon>Bacteria</taxon>
        <taxon>Pseudomonadati</taxon>
        <taxon>Bacteroidota</taxon>
        <taxon>Bacteroidia</taxon>
        <taxon>Bacteroidales</taxon>
        <taxon>Porphyromonadaceae</taxon>
        <taxon>Porphyromonas</taxon>
    </lineage>
</organism>
<proteinExistence type="predicted"/>
<name>A0A0A2G714_9PORP</name>
<gene>
    <name evidence="1" type="ORF">HQ36_00950</name>
</gene>
<evidence type="ECO:0000313" key="1">
    <source>
        <dbReference type="EMBL" id="KGN99068.1"/>
    </source>
</evidence>
<protein>
    <submittedName>
        <fullName evidence="1">Uncharacterized protein</fullName>
    </submittedName>
</protein>
<accession>A0A0A2G714</accession>
<reference evidence="1 2" key="1">
    <citation type="submission" date="2014-08" db="EMBL/GenBank/DDBJ databases">
        <title>Porphyromonas gingivicanis strain:COT-022_OH1391 Genome sequencing.</title>
        <authorList>
            <person name="Wallis C."/>
            <person name="Deusch O."/>
            <person name="O'Flynn C."/>
            <person name="Davis I."/>
            <person name="Jospin G."/>
            <person name="Darling A.E."/>
            <person name="Coil D.A."/>
            <person name="Alexiev A."/>
            <person name="Horsfall A."/>
            <person name="Kirkwood N."/>
            <person name="Harris S."/>
            <person name="Eisen J.A."/>
        </authorList>
    </citation>
    <scope>NUCLEOTIDE SEQUENCE [LARGE SCALE GENOMIC DNA]</scope>
    <source>
        <strain evidence="2">COT-022 OH1391</strain>
    </source>
</reference>
<dbReference type="AlphaFoldDB" id="A0A0A2G714"/>
<sequence>MSALHPQLEEFLRKSNENDLFEVLIVIQEGKSIPPLGTEKIHVLSPSILSVSLTSKQILSLSEHPDILSIESNSEVHAL</sequence>
<comment type="caution">
    <text evidence="1">The sequence shown here is derived from an EMBL/GenBank/DDBJ whole genome shotgun (WGS) entry which is preliminary data.</text>
</comment>
<evidence type="ECO:0000313" key="2">
    <source>
        <dbReference type="Proteomes" id="UP000030134"/>
    </source>
</evidence>